<dbReference type="SUPFAM" id="SSF48264">
    <property type="entry name" value="Cytochrome P450"/>
    <property type="match status" value="1"/>
</dbReference>
<sequence>MSAYPDGDTIRVTGHAEALAVVQDPETFSSKVSRFLQVPNGLDGEEHAAFRRALDPYFSDERMAALEGPVRQVARRAVAQVPMGEPFEVVEGLGVQFAVDAMLVWLGWSQDLRQELIDWVGENANATRSGDLERTTEVAQWFDDIIGRVVDPRAAHFSDPARDVTDELIRQEVDGRQLTRPEIISILRNWTGGDLGSLALCAGVVLHQIAASPAVESDVRARRADPAALGAAIDELLRIDDPFVSNRRVATRDGNVGGCPVAHGQRLVVDWTEANRDPARFPNPDRYEPEANAGGNLVYGAGPHVCPGRPLATLELRILLEEVLDATQDLALPADQPGVRAERPLGGWSSKPLVFS</sequence>
<dbReference type="Gene3D" id="1.10.630.10">
    <property type="entry name" value="Cytochrome P450"/>
    <property type="match status" value="1"/>
</dbReference>
<keyword evidence="3" id="KW-1185">Reference proteome</keyword>
<dbReference type="RefSeq" id="WP_345579020.1">
    <property type="nucleotide sequence ID" value="NZ_BAABLV010000012.1"/>
</dbReference>
<comment type="caution">
    <text evidence="2">The sequence shown here is derived from an EMBL/GenBank/DDBJ whole genome shotgun (WGS) entry which is preliminary data.</text>
</comment>
<dbReference type="EMBL" id="BAABLV010000012">
    <property type="protein sequence ID" value="GAA4892432.1"/>
    <property type="molecule type" value="Genomic_DNA"/>
</dbReference>
<dbReference type="PANTHER" id="PTHR46696">
    <property type="entry name" value="P450, PUTATIVE (EUROFUNG)-RELATED"/>
    <property type="match status" value="1"/>
</dbReference>
<dbReference type="PRINTS" id="PR00359">
    <property type="entry name" value="BP450"/>
</dbReference>
<proteinExistence type="inferred from homology"/>
<evidence type="ECO:0000313" key="3">
    <source>
        <dbReference type="Proteomes" id="UP001501521"/>
    </source>
</evidence>
<dbReference type="InterPro" id="IPR036396">
    <property type="entry name" value="Cyt_P450_sf"/>
</dbReference>
<evidence type="ECO:0000256" key="1">
    <source>
        <dbReference type="ARBA" id="ARBA00010617"/>
    </source>
</evidence>
<dbReference type="InterPro" id="IPR001128">
    <property type="entry name" value="Cyt_P450"/>
</dbReference>
<dbReference type="InterPro" id="IPR002397">
    <property type="entry name" value="Cyt_P450_B"/>
</dbReference>
<accession>A0ABP9F339</accession>
<dbReference type="Proteomes" id="UP001501521">
    <property type="component" value="Unassembled WGS sequence"/>
</dbReference>
<organism evidence="2 3">
    <name type="scientific">Tessaracoccus lubricantis</name>
    <dbReference type="NCBI Taxonomy" id="545543"/>
    <lineage>
        <taxon>Bacteria</taxon>
        <taxon>Bacillati</taxon>
        <taxon>Actinomycetota</taxon>
        <taxon>Actinomycetes</taxon>
        <taxon>Propionibacteriales</taxon>
        <taxon>Propionibacteriaceae</taxon>
        <taxon>Tessaracoccus</taxon>
    </lineage>
</organism>
<gene>
    <name evidence="2" type="ORF">GCM10025789_06830</name>
</gene>
<dbReference type="PANTHER" id="PTHR46696:SF6">
    <property type="entry name" value="P450, PUTATIVE (EUROFUNG)-RELATED"/>
    <property type="match status" value="1"/>
</dbReference>
<protein>
    <submittedName>
        <fullName evidence="2">Cytochrome P450</fullName>
    </submittedName>
</protein>
<reference evidence="3" key="1">
    <citation type="journal article" date="2019" name="Int. J. Syst. Evol. Microbiol.">
        <title>The Global Catalogue of Microorganisms (GCM) 10K type strain sequencing project: providing services to taxonomists for standard genome sequencing and annotation.</title>
        <authorList>
            <consortium name="The Broad Institute Genomics Platform"/>
            <consortium name="The Broad Institute Genome Sequencing Center for Infectious Disease"/>
            <person name="Wu L."/>
            <person name="Ma J."/>
        </authorList>
    </citation>
    <scope>NUCLEOTIDE SEQUENCE [LARGE SCALE GENOMIC DNA]</scope>
    <source>
        <strain evidence="3">JCM 19125</strain>
    </source>
</reference>
<comment type="similarity">
    <text evidence="1">Belongs to the cytochrome P450 family.</text>
</comment>
<evidence type="ECO:0000313" key="2">
    <source>
        <dbReference type="EMBL" id="GAA4892432.1"/>
    </source>
</evidence>
<dbReference type="Pfam" id="PF00067">
    <property type="entry name" value="p450"/>
    <property type="match status" value="1"/>
</dbReference>
<name>A0ABP9F339_9ACTN</name>